<reference evidence="5 6" key="1">
    <citation type="submission" date="2015-02" db="EMBL/GenBank/DDBJ databases">
        <title>Draft genome of a novel marine cyanobacterium (Chroococcales) isolated from South Atlantic Ocean.</title>
        <authorList>
            <person name="Rigonato J."/>
            <person name="Alvarenga D.O."/>
            <person name="Branco L.H."/>
            <person name="Varani A.M."/>
            <person name="Brandini F.P."/>
            <person name="Fiore M.F."/>
        </authorList>
    </citation>
    <scope>NUCLEOTIDE SEQUENCE [LARGE SCALE GENOMIC DNA]</scope>
    <source>
        <strain evidence="5 6">CENA595</strain>
    </source>
</reference>
<dbReference type="AlphaFoldDB" id="A0A0D9A195"/>
<evidence type="ECO:0000256" key="1">
    <source>
        <dbReference type="ARBA" id="ARBA00022679"/>
    </source>
</evidence>
<keyword evidence="6" id="KW-1185">Reference proteome</keyword>
<dbReference type="OrthoDB" id="9787617at2"/>
<keyword evidence="1 5" id="KW-0808">Transferase</keyword>
<accession>A0A0D9A195</accession>
<dbReference type="Gene3D" id="3.40.50.2000">
    <property type="entry name" value="Glycogen Phosphorylase B"/>
    <property type="match status" value="2"/>
</dbReference>
<feature type="transmembrane region" description="Helical" evidence="2">
    <location>
        <begin position="74"/>
        <end position="96"/>
    </location>
</feature>
<dbReference type="Pfam" id="PF00534">
    <property type="entry name" value="Glycos_transf_1"/>
    <property type="match status" value="1"/>
</dbReference>
<dbReference type="GO" id="GO:0009103">
    <property type="term" value="P:lipopolysaccharide biosynthetic process"/>
    <property type="evidence" value="ECO:0007669"/>
    <property type="project" value="TreeGrafter"/>
</dbReference>
<dbReference type="Pfam" id="PF13439">
    <property type="entry name" value="Glyco_transf_4"/>
    <property type="match status" value="1"/>
</dbReference>
<keyword evidence="2" id="KW-1133">Transmembrane helix</keyword>
<dbReference type="InterPro" id="IPR028098">
    <property type="entry name" value="Glyco_trans_4-like_N"/>
</dbReference>
<evidence type="ECO:0000256" key="2">
    <source>
        <dbReference type="SAM" id="Phobius"/>
    </source>
</evidence>
<dbReference type="GO" id="GO:0016757">
    <property type="term" value="F:glycosyltransferase activity"/>
    <property type="evidence" value="ECO:0007669"/>
    <property type="project" value="UniProtKB-KW"/>
</dbReference>
<comment type="caution">
    <text evidence="5">The sequence shown here is derived from an EMBL/GenBank/DDBJ whole genome shotgun (WGS) entry which is preliminary data.</text>
</comment>
<dbReference type="STRING" id="1618023.UH38_03570"/>
<dbReference type="PANTHER" id="PTHR46401">
    <property type="entry name" value="GLYCOSYLTRANSFERASE WBBK-RELATED"/>
    <property type="match status" value="1"/>
</dbReference>
<evidence type="ECO:0000313" key="5">
    <source>
        <dbReference type="EMBL" id="KJH73231.1"/>
    </source>
</evidence>
<sequence>MHIIIVALHRPSKPTGVCRHAANLAQCLADTNEVAQVTLIIGAWQQDYFETLFSSKKIKLIGVDIKNNSLIRNLWFLFGLPVLVNSLHADIVYMSFPFPFLRPLFSLPVVSTIHDLYPYENPEVFGYPNVIFNRLFLQQCIANSDGLACVSKSTLSSLNKYFLNTCLSKHITVIYNYVNFNLISCEQPNKTNLKEDEPFLLCVAQHRKNKNIALLIETFSLLNKQQYLSDSTKLVIVGSTGPETDSLYAQISALSLQERVLLVNSIQDKELCWLYQNCKIFVAPSSQEGFCLPLAEAMYFSCKIVCSDIPIFKEIGSHSCSYFDLRGDAVSNLSQAIVWTLKLPLNQTNDDFRFSKSTVASQYLKFFSSITNNDTLPPYFMQPE</sequence>
<feature type="domain" description="Glycosyl transferase family 1" evidence="3">
    <location>
        <begin position="186"/>
        <end position="317"/>
    </location>
</feature>
<dbReference type="EMBL" id="JYON01000002">
    <property type="protein sequence ID" value="KJH73231.1"/>
    <property type="molecule type" value="Genomic_DNA"/>
</dbReference>
<dbReference type="InterPro" id="IPR001296">
    <property type="entry name" value="Glyco_trans_1"/>
</dbReference>
<protein>
    <submittedName>
        <fullName evidence="5">Mannosyltransferase B</fullName>
    </submittedName>
</protein>
<dbReference type="PANTHER" id="PTHR46401:SF2">
    <property type="entry name" value="GLYCOSYLTRANSFERASE WBBK-RELATED"/>
    <property type="match status" value="1"/>
</dbReference>
<name>A0A0D9A195_9CYAN</name>
<evidence type="ECO:0000313" key="6">
    <source>
        <dbReference type="Proteomes" id="UP000032452"/>
    </source>
</evidence>
<keyword evidence="2" id="KW-0812">Transmembrane</keyword>
<dbReference type="CDD" id="cd03809">
    <property type="entry name" value="GT4_MtfB-like"/>
    <property type="match status" value="1"/>
</dbReference>
<dbReference type="PATRIC" id="fig|1618023.3.peg.5201"/>
<proteinExistence type="predicted"/>
<feature type="domain" description="Glycosyltransferase subfamily 4-like N-terminal" evidence="4">
    <location>
        <begin position="16"/>
        <end position="179"/>
    </location>
</feature>
<evidence type="ECO:0000259" key="4">
    <source>
        <dbReference type="Pfam" id="PF13439"/>
    </source>
</evidence>
<evidence type="ECO:0000259" key="3">
    <source>
        <dbReference type="Pfam" id="PF00534"/>
    </source>
</evidence>
<gene>
    <name evidence="5" type="ORF">UH38_03570</name>
</gene>
<dbReference type="Proteomes" id="UP000032452">
    <property type="component" value="Unassembled WGS sequence"/>
</dbReference>
<keyword evidence="2" id="KW-0472">Membrane</keyword>
<organism evidence="5 6">
    <name type="scientific">Aliterella atlantica CENA595</name>
    <dbReference type="NCBI Taxonomy" id="1618023"/>
    <lineage>
        <taxon>Bacteria</taxon>
        <taxon>Bacillati</taxon>
        <taxon>Cyanobacteriota</taxon>
        <taxon>Cyanophyceae</taxon>
        <taxon>Chroococcidiopsidales</taxon>
        <taxon>Aliterellaceae</taxon>
        <taxon>Aliterella</taxon>
    </lineage>
</organism>
<keyword evidence="5" id="KW-0328">Glycosyltransferase</keyword>
<dbReference type="SUPFAM" id="SSF53756">
    <property type="entry name" value="UDP-Glycosyltransferase/glycogen phosphorylase"/>
    <property type="match status" value="1"/>
</dbReference>